<dbReference type="Gene3D" id="1.10.287.470">
    <property type="entry name" value="Helix hairpin bin"/>
    <property type="match status" value="1"/>
</dbReference>
<keyword evidence="4" id="KW-1133">Transmembrane helix</keyword>
<dbReference type="GO" id="GO:0046677">
    <property type="term" value="P:response to antibiotic"/>
    <property type="evidence" value="ECO:0007669"/>
    <property type="project" value="TreeGrafter"/>
</dbReference>
<feature type="domain" description="Multidrug resistance protein MdtA-like barrel-sandwich hybrid" evidence="6">
    <location>
        <begin position="82"/>
        <end position="223"/>
    </location>
</feature>
<dbReference type="GO" id="GO:0022857">
    <property type="term" value="F:transmembrane transporter activity"/>
    <property type="evidence" value="ECO:0007669"/>
    <property type="project" value="InterPro"/>
</dbReference>
<reference evidence="9 10" key="1">
    <citation type="submission" date="2017-08" db="EMBL/GenBank/DDBJ databases">
        <title>Aliifodinibius alkalisoli sp. nov., isolated from saline alkaline soil.</title>
        <authorList>
            <person name="Liu D."/>
            <person name="Zhang G."/>
        </authorList>
    </citation>
    <scope>NUCLEOTIDE SEQUENCE [LARGE SCALE GENOMIC DNA]</scope>
    <source>
        <strain evidence="9 10">WN023</strain>
    </source>
</reference>
<feature type="coiled-coil region" evidence="3">
    <location>
        <begin position="115"/>
        <end position="187"/>
    </location>
</feature>
<protein>
    <submittedName>
        <fullName evidence="9">Efflux transporter periplasmic adaptor subunit</fullName>
    </submittedName>
</protein>
<dbReference type="Pfam" id="PF25944">
    <property type="entry name" value="Beta-barrel_RND"/>
    <property type="match status" value="1"/>
</dbReference>
<dbReference type="GO" id="GO:0030313">
    <property type="term" value="C:cell envelope"/>
    <property type="evidence" value="ECO:0007669"/>
    <property type="project" value="UniProtKB-SubCell"/>
</dbReference>
<dbReference type="EMBL" id="NSKE01000001">
    <property type="protein sequence ID" value="PAU95583.1"/>
    <property type="molecule type" value="Genomic_DNA"/>
</dbReference>
<dbReference type="OrthoDB" id="9801814at2"/>
<feature type="domain" description="Multidrug resistance protein MdtA-like C-terminal permuted SH3" evidence="8">
    <location>
        <begin position="326"/>
        <end position="386"/>
    </location>
</feature>
<evidence type="ECO:0000256" key="3">
    <source>
        <dbReference type="SAM" id="Coils"/>
    </source>
</evidence>
<keyword evidence="10" id="KW-1185">Reference proteome</keyword>
<accession>A0A2A2GFB8</accession>
<keyword evidence="4" id="KW-0812">Transmembrane</keyword>
<keyword evidence="4" id="KW-0472">Membrane</keyword>
<keyword evidence="3" id="KW-0175">Coiled coil</keyword>
<evidence type="ECO:0000313" key="9">
    <source>
        <dbReference type="EMBL" id="PAU95583.1"/>
    </source>
</evidence>
<comment type="similarity">
    <text evidence="2">Belongs to the membrane fusion protein (MFP) (TC 8.A.1) family.</text>
</comment>
<dbReference type="Gene3D" id="2.40.50.100">
    <property type="match status" value="1"/>
</dbReference>
<evidence type="ECO:0000256" key="4">
    <source>
        <dbReference type="SAM" id="Phobius"/>
    </source>
</evidence>
<dbReference type="Proteomes" id="UP000218831">
    <property type="component" value="Unassembled WGS sequence"/>
</dbReference>
<comment type="caution">
    <text evidence="9">The sequence shown here is derived from an EMBL/GenBank/DDBJ whole genome shotgun (WGS) entry which is preliminary data.</text>
</comment>
<organism evidence="9 10">
    <name type="scientific">Fodinibius salipaludis</name>
    <dbReference type="NCBI Taxonomy" id="2032627"/>
    <lineage>
        <taxon>Bacteria</taxon>
        <taxon>Pseudomonadati</taxon>
        <taxon>Balneolota</taxon>
        <taxon>Balneolia</taxon>
        <taxon>Balneolales</taxon>
        <taxon>Balneolaceae</taxon>
        <taxon>Fodinibius</taxon>
    </lineage>
</organism>
<evidence type="ECO:0000259" key="8">
    <source>
        <dbReference type="Pfam" id="PF25967"/>
    </source>
</evidence>
<dbReference type="InterPro" id="IPR058627">
    <property type="entry name" value="MdtA-like_C"/>
</dbReference>
<comment type="subcellular location">
    <subcellularLocation>
        <location evidence="1">Cell envelope</location>
    </subcellularLocation>
</comment>
<feature type="transmembrane region" description="Helical" evidence="4">
    <location>
        <begin position="21"/>
        <end position="40"/>
    </location>
</feature>
<dbReference type="Pfam" id="PF25917">
    <property type="entry name" value="BSH_RND"/>
    <property type="match status" value="1"/>
</dbReference>
<dbReference type="Gene3D" id="2.40.420.20">
    <property type="match status" value="1"/>
</dbReference>
<dbReference type="GO" id="GO:0005886">
    <property type="term" value="C:plasma membrane"/>
    <property type="evidence" value="ECO:0007669"/>
    <property type="project" value="TreeGrafter"/>
</dbReference>
<dbReference type="Gene3D" id="2.40.30.170">
    <property type="match status" value="1"/>
</dbReference>
<sequence>MLSTKGCELSIVISNSRMNKSYSSGITYLFIIAVLPFFILSCGDANQQQGQQQVEEYPVLELQPRSIELTSSYPATLEGKQTVEIRPRVPGYIIEMHVDEGDWVSKDQVLFTLNNVEYQQEVRSAKADIQAAKARVSTAEDEVERQQSLVDKEIVSQYQLQSAKNELESNQAALAQAESRLKNAQVNLGYTEVKSPVTGIIGTIPYRIGSLVNSSISQPMTVVSDISEVYAYFSMSERELLEMARTVSSDGEDQTIQQRVAEMPQVNLLLADNSRYEHQGTLKLASGLIDKETGSASFRATFPNPQEILRSGGSGNVEIPFNQDAALVIPKKATYEIQNKRFAYVVTDSNTVESREVSFLPVDTKQLFVVNEGIAEGARIVSSGIGQLDDGTKIKPNTVDADSLYQSLTESE</sequence>
<dbReference type="InterPro" id="IPR006143">
    <property type="entry name" value="RND_pump_MFP"/>
</dbReference>
<proteinExistence type="inferred from homology"/>
<dbReference type="InterPro" id="IPR058625">
    <property type="entry name" value="MdtA-like_BSH"/>
</dbReference>
<dbReference type="AlphaFoldDB" id="A0A2A2GFB8"/>
<gene>
    <name evidence="9" type="ORF">CK503_00515</name>
</gene>
<dbReference type="Pfam" id="PF25967">
    <property type="entry name" value="RND-MFP_C"/>
    <property type="match status" value="1"/>
</dbReference>
<evidence type="ECO:0000259" key="5">
    <source>
        <dbReference type="Pfam" id="PF25876"/>
    </source>
</evidence>
<name>A0A2A2GFB8_9BACT</name>
<dbReference type="InterPro" id="IPR058624">
    <property type="entry name" value="MdtA-like_HH"/>
</dbReference>
<evidence type="ECO:0000256" key="2">
    <source>
        <dbReference type="ARBA" id="ARBA00009477"/>
    </source>
</evidence>
<evidence type="ECO:0000259" key="6">
    <source>
        <dbReference type="Pfam" id="PF25917"/>
    </source>
</evidence>
<evidence type="ECO:0000313" key="10">
    <source>
        <dbReference type="Proteomes" id="UP000218831"/>
    </source>
</evidence>
<dbReference type="PANTHER" id="PTHR30158:SF23">
    <property type="entry name" value="MULTIDRUG RESISTANCE PROTEIN MEXA"/>
    <property type="match status" value="1"/>
</dbReference>
<dbReference type="Pfam" id="PF25876">
    <property type="entry name" value="HH_MFP_RND"/>
    <property type="match status" value="1"/>
</dbReference>
<evidence type="ECO:0000256" key="1">
    <source>
        <dbReference type="ARBA" id="ARBA00004196"/>
    </source>
</evidence>
<dbReference type="SUPFAM" id="SSF111369">
    <property type="entry name" value="HlyD-like secretion proteins"/>
    <property type="match status" value="1"/>
</dbReference>
<feature type="domain" description="Multidrug resistance protein MdtA-like alpha-helical hairpin" evidence="5">
    <location>
        <begin position="123"/>
        <end position="191"/>
    </location>
</feature>
<dbReference type="NCBIfam" id="TIGR01730">
    <property type="entry name" value="RND_mfp"/>
    <property type="match status" value="1"/>
</dbReference>
<feature type="domain" description="Multidrug resistance protein MdtA-like beta-barrel" evidence="7">
    <location>
        <begin position="229"/>
        <end position="319"/>
    </location>
</feature>
<evidence type="ECO:0000259" key="7">
    <source>
        <dbReference type="Pfam" id="PF25944"/>
    </source>
</evidence>
<dbReference type="PANTHER" id="PTHR30158">
    <property type="entry name" value="ACRA/E-RELATED COMPONENT OF DRUG EFFLUX TRANSPORTER"/>
    <property type="match status" value="1"/>
</dbReference>
<dbReference type="InterPro" id="IPR058626">
    <property type="entry name" value="MdtA-like_b-barrel"/>
</dbReference>